<organism evidence="16 17">
    <name type="scientific">Candidatus Moanibacter tarae</name>
    <dbReference type="NCBI Taxonomy" id="2200854"/>
    <lineage>
        <taxon>Bacteria</taxon>
        <taxon>Pseudomonadati</taxon>
        <taxon>Verrucomicrobiota</taxon>
        <taxon>Opitutia</taxon>
        <taxon>Puniceicoccales</taxon>
        <taxon>Puniceicoccales incertae sedis</taxon>
        <taxon>Candidatus Moanibacter</taxon>
    </lineage>
</organism>
<evidence type="ECO:0000313" key="17">
    <source>
        <dbReference type="Proteomes" id="UP000247465"/>
    </source>
</evidence>
<keyword evidence="2 11" id="KW-0963">Cytoplasm</keyword>
<feature type="domain" description="Mur ligase C-terminal" evidence="14">
    <location>
        <begin position="307"/>
        <end position="433"/>
    </location>
</feature>
<keyword evidence="7 11" id="KW-0133">Cell shape</keyword>
<evidence type="ECO:0000256" key="3">
    <source>
        <dbReference type="ARBA" id="ARBA00022598"/>
    </source>
</evidence>
<evidence type="ECO:0000256" key="11">
    <source>
        <dbReference type="HAMAP-Rule" id="MF_00208"/>
    </source>
</evidence>
<dbReference type="AlphaFoldDB" id="A0A2Z4ADQ4"/>
<dbReference type="KEGG" id="mtar:DF168_01403"/>
<protein>
    <recommendedName>
        <fullName evidence="11">UDP-N-acetylmuramyl-tripeptide synthetase</fullName>
        <ecNumber evidence="11">6.3.2.-</ecNumber>
    </recommendedName>
    <alternativeName>
        <fullName evidence="11">UDP-MurNAc-tripeptide synthetase</fullName>
    </alternativeName>
</protein>
<keyword evidence="11" id="KW-0460">Magnesium</keyword>
<gene>
    <name evidence="11 16" type="primary">murE</name>
    <name evidence="16" type="ORF">DF168_01403</name>
</gene>
<dbReference type="EMBL" id="CP029803">
    <property type="protein sequence ID" value="AWT60201.1"/>
    <property type="molecule type" value="Genomic_DNA"/>
</dbReference>
<feature type="binding site" evidence="11">
    <location>
        <position position="124"/>
    </location>
    <ligand>
        <name>UDP-N-acetyl-alpha-D-muramoyl-L-alanyl-D-glutamate</name>
        <dbReference type="ChEBI" id="CHEBI:83900"/>
    </ligand>
</feature>
<evidence type="ECO:0000313" key="16">
    <source>
        <dbReference type="EMBL" id="AWT60201.1"/>
    </source>
</evidence>
<dbReference type="GO" id="GO:0008360">
    <property type="term" value="P:regulation of cell shape"/>
    <property type="evidence" value="ECO:0007669"/>
    <property type="project" value="UniProtKB-KW"/>
</dbReference>
<dbReference type="Gene3D" id="3.40.1390.10">
    <property type="entry name" value="MurE/MurF, N-terminal domain"/>
    <property type="match status" value="1"/>
</dbReference>
<comment type="subcellular location">
    <subcellularLocation>
        <location evidence="11 12">Cytoplasm</location>
    </subcellularLocation>
</comment>
<dbReference type="InterPro" id="IPR018109">
    <property type="entry name" value="Folylpolyglutamate_synth_CS"/>
</dbReference>
<dbReference type="Pfam" id="PF01225">
    <property type="entry name" value="Mur_ligase"/>
    <property type="match status" value="1"/>
</dbReference>
<evidence type="ECO:0000256" key="5">
    <source>
        <dbReference type="ARBA" id="ARBA00022741"/>
    </source>
</evidence>
<dbReference type="InterPro" id="IPR036565">
    <property type="entry name" value="Mur-like_cat_sf"/>
</dbReference>
<dbReference type="NCBIfam" id="NF001126">
    <property type="entry name" value="PRK00139.1-4"/>
    <property type="match status" value="1"/>
</dbReference>
<keyword evidence="4 11" id="KW-0132">Cell division</keyword>
<keyword evidence="9 11" id="KW-0131">Cell cycle</keyword>
<evidence type="ECO:0000256" key="6">
    <source>
        <dbReference type="ARBA" id="ARBA00022840"/>
    </source>
</evidence>
<comment type="pathway">
    <text evidence="11 12">Cell wall biogenesis; peptidoglycan biosynthesis.</text>
</comment>
<feature type="domain" description="Mur ligase central" evidence="15">
    <location>
        <begin position="81"/>
        <end position="284"/>
    </location>
</feature>
<evidence type="ECO:0000256" key="1">
    <source>
        <dbReference type="ARBA" id="ARBA00005898"/>
    </source>
</evidence>
<evidence type="ECO:0000256" key="12">
    <source>
        <dbReference type="RuleBase" id="RU004135"/>
    </source>
</evidence>
<keyword evidence="8 11" id="KW-0573">Peptidoglycan synthesis</keyword>
<comment type="function">
    <text evidence="11">Catalyzes the addition of an amino acid to the nucleotide precursor UDP-N-acetylmuramoyl-L-alanyl-D-glutamate (UMAG) in the biosynthesis of bacterial cell-wall peptidoglycan.</text>
</comment>
<comment type="cofactor">
    <cofactor evidence="11">
        <name>Mg(2+)</name>
        <dbReference type="ChEBI" id="CHEBI:18420"/>
    </cofactor>
</comment>
<dbReference type="PROSITE" id="PS01011">
    <property type="entry name" value="FOLYLPOLYGLU_SYNT_1"/>
    <property type="match status" value="1"/>
</dbReference>
<feature type="binding site" evidence="11">
    <location>
        <begin position="125"/>
        <end position="126"/>
    </location>
    <ligand>
        <name>UDP-N-acetyl-alpha-D-muramoyl-L-alanyl-D-glutamate</name>
        <dbReference type="ChEBI" id="CHEBI:83900"/>
    </ligand>
</feature>
<dbReference type="GO" id="GO:0005524">
    <property type="term" value="F:ATP binding"/>
    <property type="evidence" value="ECO:0007669"/>
    <property type="project" value="UniProtKB-UniRule"/>
</dbReference>
<evidence type="ECO:0000259" key="13">
    <source>
        <dbReference type="Pfam" id="PF01225"/>
    </source>
</evidence>
<dbReference type="Gene3D" id="3.90.190.20">
    <property type="entry name" value="Mur ligase, C-terminal domain"/>
    <property type="match status" value="1"/>
</dbReference>
<evidence type="ECO:0000256" key="2">
    <source>
        <dbReference type="ARBA" id="ARBA00022490"/>
    </source>
</evidence>
<dbReference type="GO" id="GO:0051301">
    <property type="term" value="P:cell division"/>
    <property type="evidence" value="ECO:0007669"/>
    <property type="project" value="UniProtKB-KW"/>
</dbReference>
<dbReference type="GO" id="GO:0000287">
    <property type="term" value="F:magnesium ion binding"/>
    <property type="evidence" value="ECO:0007669"/>
    <property type="project" value="UniProtKB-UniRule"/>
</dbReference>
<dbReference type="EC" id="6.3.2.-" evidence="11"/>
<keyword evidence="6 11" id="KW-0067">ATP-binding</keyword>
<dbReference type="PANTHER" id="PTHR23135">
    <property type="entry name" value="MUR LIGASE FAMILY MEMBER"/>
    <property type="match status" value="1"/>
</dbReference>
<dbReference type="InterPro" id="IPR013221">
    <property type="entry name" value="Mur_ligase_cen"/>
</dbReference>
<reference evidence="16 17" key="1">
    <citation type="submission" date="2018-06" db="EMBL/GenBank/DDBJ databases">
        <title>Draft Genome Sequence of a Novel Marine Bacterium Related to the Verrucomicrobia.</title>
        <authorList>
            <person name="Vosseberg J."/>
            <person name="Martijn J."/>
            <person name="Ettema T.J.G."/>
        </authorList>
    </citation>
    <scope>NUCLEOTIDE SEQUENCE [LARGE SCALE GENOMIC DNA]</scope>
    <source>
        <strain evidence="16">TARA_B100001123</strain>
    </source>
</reference>
<comment type="PTM">
    <text evidence="11">Carboxylation is probably crucial for Mg(2+) binding and, consequently, for the gamma-phosphate positioning of ATP.</text>
</comment>
<dbReference type="SUPFAM" id="SSF63418">
    <property type="entry name" value="MurE/MurF N-terminal domain"/>
    <property type="match status" value="1"/>
</dbReference>
<evidence type="ECO:0000256" key="7">
    <source>
        <dbReference type="ARBA" id="ARBA00022960"/>
    </source>
</evidence>
<evidence type="ECO:0000259" key="14">
    <source>
        <dbReference type="Pfam" id="PF02875"/>
    </source>
</evidence>
<dbReference type="Gene3D" id="3.40.1190.10">
    <property type="entry name" value="Mur-like, catalytic domain"/>
    <property type="match status" value="1"/>
</dbReference>
<evidence type="ECO:0000256" key="10">
    <source>
        <dbReference type="ARBA" id="ARBA00023316"/>
    </source>
</evidence>
<name>A0A2Z4ADQ4_9BACT</name>
<dbReference type="HAMAP" id="MF_00208">
    <property type="entry name" value="MurE"/>
    <property type="match status" value="1"/>
</dbReference>
<evidence type="ECO:0000256" key="9">
    <source>
        <dbReference type="ARBA" id="ARBA00023306"/>
    </source>
</evidence>
<dbReference type="Pfam" id="PF02875">
    <property type="entry name" value="Mur_ligase_C"/>
    <property type="match status" value="1"/>
</dbReference>
<feature type="binding site" evidence="11">
    <location>
        <position position="158"/>
    </location>
    <ligand>
        <name>UDP-N-acetyl-alpha-D-muramoyl-L-alanyl-D-glutamate</name>
        <dbReference type="ChEBI" id="CHEBI:83900"/>
    </ligand>
</feature>
<dbReference type="InterPro" id="IPR000713">
    <property type="entry name" value="Mur_ligase_N"/>
</dbReference>
<evidence type="ECO:0000256" key="8">
    <source>
        <dbReference type="ARBA" id="ARBA00022984"/>
    </source>
</evidence>
<keyword evidence="10 11" id="KW-0961">Cell wall biogenesis/degradation</keyword>
<dbReference type="SUPFAM" id="SSF53244">
    <property type="entry name" value="MurD-like peptide ligases, peptide-binding domain"/>
    <property type="match status" value="1"/>
</dbReference>
<accession>A0A2Z4ADQ4</accession>
<evidence type="ECO:0000256" key="4">
    <source>
        <dbReference type="ARBA" id="ARBA00022618"/>
    </source>
</evidence>
<feature type="binding site" evidence="11">
    <location>
        <begin position="83"/>
        <end position="89"/>
    </location>
    <ligand>
        <name>ATP</name>
        <dbReference type="ChEBI" id="CHEBI:30616"/>
    </ligand>
</feature>
<dbReference type="InterPro" id="IPR036615">
    <property type="entry name" value="Mur_ligase_C_dom_sf"/>
</dbReference>
<dbReference type="SUPFAM" id="SSF53623">
    <property type="entry name" value="MurD-like peptide ligases, catalytic domain"/>
    <property type="match status" value="1"/>
</dbReference>
<feature type="domain" description="Mur ligase N-terminal catalytic" evidence="13">
    <location>
        <begin position="1"/>
        <end position="68"/>
    </location>
</feature>
<feature type="binding site" evidence="11">
    <location>
        <position position="160"/>
    </location>
    <ligand>
        <name>UDP-N-acetyl-alpha-D-muramoyl-L-alanyl-D-glutamate</name>
        <dbReference type="ChEBI" id="CHEBI:83900"/>
    </ligand>
</feature>
<dbReference type="UniPathway" id="UPA00219"/>
<dbReference type="InterPro" id="IPR004101">
    <property type="entry name" value="Mur_ligase_C"/>
</dbReference>
<dbReference type="NCBIfam" id="TIGR01085">
    <property type="entry name" value="murE"/>
    <property type="match status" value="1"/>
</dbReference>
<dbReference type="InterPro" id="IPR035911">
    <property type="entry name" value="MurE/MurF_N"/>
</dbReference>
<comment type="similarity">
    <text evidence="1 11">Belongs to the MurCDEF family. MurE subfamily.</text>
</comment>
<dbReference type="PANTHER" id="PTHR23135:SF4">
    <property type="entry name" value="UDP-N-ACETYLMURAMOYL-L-ALANYL-D-GLUTAMATE--2,6-DIAMINOPIMELATE LIGASE MURE HOMOLOG, CHLOROPLASTIC"/>
    <property type="match status" value="1"/>
</dbReference>
<dbReference type="InterPro" id="IPR005761">
    <property type="entry name" value="UDP-N-AcMur-Glu-dNH2Pim_ligase"/>
</dbReference>
<dbReference type="GO" id="GO:0009252">
    <property type="term" value="P:peptidoglycan biosynthetic process"/>
    <property type="evidence" value="ECO:0007669"/>
    <property type="project" value="UniProtKB-UniRule"/>
</dbReference>
<evidence type="ECO:0000259" key="15">
    <source>
        <dbReference type="Pfam" id="PF08245"/>
    </source>
</evidence>
<dbReference type="Proteomes" id="UP000247465">
    <property type="component" value="Chromosome"/>
</dbReference>
<sequence>MDSRKTGPDSLFFAIKGLRTNGNLFIQEAIERGARAIVTEETVKKLGNVSLIEVGDIRKVMAEVARRFSGFPEEDLELVGITGTNGKTTVSFLVSFLLREAKEEAGIIGTIKYYLGNRTIPSSQTTPDPIEMHAMLDQMRKSGCRYGILEVSSHGIDQRRVDGIGFRVSVFLNLTRDHIDYHSSMDSYFEVKQRLFNGGIGRVPEIAVVNIDDPYGKKLVTDIPDDMQVIRVGEDTRADLRAKEVEFDDRGCQFTLCWPEGEKRVSTSLLGRFNLNNSLASLGVCYALGYDLEPLADRLAYFPGVPGRLERVDVGQPFNVLVDYAHTHDALTNVLVMLRNITKGKVMVVFGCGGDRDREKRPLMTRSVIRNSDRSWATSDNSRSEFIGDIFSDMKKGVDQEDQIEFVEDRREAIRLAISEAESGDSLLIAGKGHETFQEFNDSTVPFNDNLVALELVKAKRNWV</sequence>
<dbReference type="GO" id="GO:0005737">
    <property type="term" value="C:cytoplasm"/>
    <property type="evidence" value="ECO:0007669"/>
    <property type="project" value="UniProtKB-SubCell"/>
</dbReference>
<dbReference type="GO" id="GO:0071555">
    <property type="term" value="P:cell wall organization"/>
    <property type="evidence" value="ECO:0007669"/>
    <property type="project" value="UniProtKB-KW"/>
</dbReference>
<proteinExistence type="inferred from homology"/>
<feature type="modified residue" description="N6-carboxylysine" evidence="11">
    <location>
        <position position="192"/>
    </location>
</feature>
<keyword evidence="3 11" id="KW-0436">Ligase</keyword>
<dbReference type="Pfam" id="PF08245">
    <property type="entry name" value="Mur_ligase_M"/>
    <property type="match status" value="1"/>
</dbReference>
<comment type="caution">
    <text evidence="11">Lacks conserved residue(s) required for the propagation of feature annotation.</text>
</comment>
<keyword evidence="5 11" id="KW-0547">Nucleotide-binding</keyword>
<dbReference type="GO" id="GO:0004326">
    <property type="term" value="F:tetrahydrofolylpolyglutamate synthase activity"/>
    <property type="evidence" value="ECO:0007669"/>
    <property type="project" value="InterPro"/>
</dbReference>
<feature type="binding site" evidence="11">
    <location>
        <position position="152"/>
    </location>
    <ligand>
        <name>UDP-N-acetyl-alpha-D-muramoyl-L-alanyl-D-glutamate</name>
        <dbReference type="ChEBI" id="CHEBI:83900"/>
    </ligand>
</feature>